<evidence type="ECO:0000256" key="6">
    <source>
        <dbReference type="ARBA" id="ARBA00022737"/>
    </source>
</evidence>
<dbReference type="Proteomes" id="UP000887575">
    <property type="component" value="Unassembled WGS sequence"/>
</dbReference>
<dbReference type="GO" id="GO:0005743">
    <property type="term" value="C:mitochondrial inner membrane"/>
    <property type="evidence" value="ECO:0007669"/>
    <property type="project" value="UniProtKB-SubCell"/>
</dbReference>
<keyword evidence="7" id="KW-0999">Mitochondrion inner membrane</keyword>
<dbReference type="InterPro" id="IPR023395">
    <property type="entry name" value="MCP_dom_sf"/>
</dbReference>
<dbReference type="Pfam" id="PF00153">
    <property type="entry name" value="Mito_carr"/>
    <property type="match status" value="1"/>
</dbReference>
<evidence type="ECO:0000256" key="13">
    <source>
        <dbReference type="RuleBase" id="RU000488"/>
    </source>
</evidence>
<evidence type="ECO:0000256" key="11">
    <source>
        <dbReference type="ARBA" id="ARBA00024143"/>
    </source>
</evidence>
<accession>A0AAF3ESF2</accession>
<sequence length="129" mass="14563">MTLKLFRSNRSNSKSYKENFPTQALNFAFKHIYKKLFVKGLRTRLTADVGKGATREFNGLADCLVKIAKSDGPIGLYRGFFVSVQGIIIYRSECSTLPRWSSKEMARKTLDKAPLNMAQMSHFESSSQG</sequence>
<evidence type="ECO:0000256" key="4">
    <source>
        <dbReference type="ARBA" id="ARBA00022449"/>
    </source>
</evidence>
<keyword evidence="10 12" id="KW-0472">Membrane</keyword>
<evidence type="ECO:0000256" key="2">
    <source>
        <dbReference type="ARBA" id="ARBA00006375"/>
    </source>
</evidence>
<protein>
    <recommendedName>
        <fullName evidence="14">ADP/ATP translocase</fullName>
    </recommendedName>
    <alternativeName>
        <fullName evidence="14">ADP,ATP carrier protein</fullName>
    </alternativeName>
</protein>
<keyword evidence="15" id="KW-1185">Reference proteome</keyword>
<keyword evidence="8" id="KW-1133">Transmembrane helix</keyword>
<feature type="repeat" description="Solcar" evidence="12">
    <location>
        <begin position="18"/>
        <end position="104"/>
    </location>
</feature>
<dbReference type="WBParaSite" id="MBELARI_LOCUS17070">
    <property type="protein sequence ID" value="MBELARI_LOCUS17070"/>
    <property type="gene ID" value="MBELARI_LOCUS17070"/>
</dbReference>
<reference evidence="16" key="1">
    <citation type="submission" date="2024-02" db="UniProtKB">
        <authorList>
            <consortium name="WormBaseParasite"/>
        </authorList>
    </citation>
    <scope>IDENTIFICATION</scope>
</reference>
<comment type="subcellular location">
    <subcellularLocation>
        <location evidence="14">Membrane</location>
        <topology evidence="14">Multi-pass membrane protein</topology>
    </subcellularLocation>
    <subcellularLocation>
        <location evidence="1">Mitochondrion inner membrane</location>
        <topology evidence="1">Multi-pass membrane protein</topology>
    </subcellularLocation>
</comment>
<evidence type="ECO:0000313" key="16">
    <source>
        <dbReference type="WBParaSite" id="MBELARI_LOCUS17070"/>
    </source>
</evidence>
<proteinExistence type="inferred from homology"/>
<dbReference type="GO" id="GO:0140021">
    <property type="term" value="P:mitochondrial ADP transmembrane transport"/>
    <property type="evidence" value="ECO:0007669"/>
    <property type="project" value="InterPro"/>
</dbReference>
<dbReference type="PANTHER" id="PTHR45635:SF14">
    <property type="entry name" value="ADP_ATP TRANSLOCASE"/>
    <property type="match status" value="1"/>
</dbReference>
<evidence type="ECO:0000256" key="9">
    <source>
        <dbReference type="ARBA" id="ARBA00023128"/>
    </source>
</evidence>
<dbReference type="InterPro" id="IPR018108">
    <property type="entry name" value="MCP_transmembrane"/>
</dbReference>
<evidence type="ECO:0000256" key="14">
    <source>
        <dbReference type="RuleBase" id="RU368008"/>
    </source>
</evidence>
<keyword evidence="6" id="KW-0677">Repeat</keyword>
<evidence type="ECO:0000256" key="8">
    <source>
        <dbReference type="ARBA" id="ARBA00022989"/>
    </source>
</evidence>
<dbReference type="PANTHER" id="PTHR45635">
    <property type="entry name" value="ADP,ATP CARRIER PROTEIN 1-RELATED-RELATED"/>
    <property type="match status" value="1"/>
</dbReference>
<keyword evidence="9" id="KW-0496">Mitochondrion</keyword>
<comment type="similarity">
    <text evidence="2 13">Belongs to the mitochondrial carrier (TC 2.A.29) family.</text>
</comment>
<evidence type="ECO:0000256" key="10">
    <source>
        <dbReference type="ARBA" id="ARBA00023136"/>
    </source>
</evidence>
<name>A0AAF3ESF2_9BILA</name>
<dbReference type="PROSITE" id="PS50920">
    <property type="entry name" value="SOLCAR"/>
    <property type="match status" value="1"/>
</dbReference>
<dbReference type="GO" id="GO:1990544">
    <property type="term" value="P:mitochondrial ATP transmembrane transport"/>
    <property type="evidence" value="ECO:0007669"/>
    <property type="project" value="InterPro"/>
</dbReference>
<dbReference type="Gene3D" id="1.50.40.10">
    <property type="entry name" value="Mitochondrial carrier domain"/>
    <property type="match status" value="1"/>
</dbReference>
<keyword evidence="3 13" id="KW-0813">Transport</keyword>
<evidence type="ECO:0000256" key="3">
    <source>
        <dbReference type="ARBA" id="ARBA00022448"/>
    </source>
</evidence>
<evidence type="ECO:0000256" key="12">
    <source>
        <dbReference type="PROSITE-ProRule" id="PRU00282"/>
    </source>
</evidence>
<dbReference type="AlphaFoldDB" id="A0AAF3ESF2"/>
<comment type="subunit">
    <text evidence="14">Monomer.</text>
</comment>
<organism evidence="15 16">
    <name type="scientific">Mesorhabditis belari</name>
    <dbReference type="NCBI Taxonomy" id="2138241"/>
    <lineage>
        <taxon>Eukaryota</taxon>
        <taxon>Metazoa</taxon>
        <taxon>Ecdysozoa</taxon>
        <taxon>Nematoda</taxon>
        <taxon>Chromadorea</taxon>
        <taxon>Rhabditida</taxon>
        <taxon>Rhabditina</taxon>
        <taxon>Rhabditomorpha</taxon>
        <taxon>Rhabditoidea</taxon>
        <taxon>Rhabditidae</taxon>
        <taxon>Mesorhabditinae</taxon>
        <taxon>Mesorhabditis</taxon>
    </lineage>
</organism>
<comment type="function">
    <text evidence="14">Catalyzes the exchange of ADP and ATP across the membrane.</text>
</comment>
<evidence type="ECO:0000256" key="5">
    <source>
        <dbReference type="ARBA" id="ARBA00022692"/>
    </source>
</evidence>
<evidence type="ECO:0000256" key="7">
    <source>
        <dbReference type="ARBA" id="ARBA00022792"/>
    </source>
</evidence>
<dbReference type="GO" id="GO:1901029">
    <property type="term" value="P:negative regulation of mitochondrial outer membrane permeabilization involved in apoptotic signaling pathway"/>
    <property type="evidence" value="ECO:0007669"/>
    <property type="project" value="TreeGrafter"/>
</dbReference>
<dbReference type="InterPro" id="IPR002113">
    <property type="entry name" value="ADT_euk_type"/>
</dbReference>
<keyword evidence="4" id="KW-0050">Antiport</keyword>
<dbReference type="SUPFAM" id="SSF103506">
    <property type="entry name" value="Mitochondrial carrier"/>
    <property type="match status" value="1"/>
</dbReference>
<dbReference type="GO" id="GO:0005471">
    <property type="term" value="F:ATP:ADP antiporter activity"/>
    <property type="evidence" value="ECO:0007669"/>
    <property type="project" value="UniProtKB-UniRule"/>
</dbReference>
<keyword evidence="5 12" id="KW-0812">Transmembrane</keyword>
<evidence type="ECO:0000256" key="1">
    <source>
        <dbReference type="ARBA" id="ARBA00004448"/>
    </source>
</evidence>
<comment type="catalytic activity">
    <reaction evidence="11">
        <text>ADP(in) + ATP(out) = ADP(out) + ATP(in)</text>
        <dbReference type="Rhea" id="RHEA:34999"/>
        <dbReference type="ChEBI" id="CHEBI:30616"/>
        <dbReference type="ChEBI" id="CHEBI:456216"/>
    </reaction>
    <physiologicalReaction direction="left-to-right" evidence="11">
        <dbReference type="Rhea" id="RHEA:35000"/>
    </physiologicalReaction>
</comment>
<evidence type="ECO:0000313" key="15">
    <source>
        <dbReference type="Proteomes" id="UP000887575"/>
    </source>
</evidence>